<dbReference type="Pfam" id="PF01420">
    <property type="entry name" value="Methylase_S"/>
    <property type="match status" value="1"/>
</dbReference>
<comment type="caution">
    <text evidence="6">The sequence shown here is derived from an EMBL/GenBank/DDBJ whole genome shotgun (WGS) entry which is preliminary data.</text>
</comment>
<sequence>MNNITITTPMQHRCNTTIPSGWKIKTLDQIGTFLKGKGITKSEIVETGKPCIRYGQIYSEYNYFVEEFKSFINDISAKNSNPIFKNDLLFAGSGETLEDIGKCVAYIKSDEAYAGGDIIILRPHSEDAHYLGYLLNSDEVKKQTFKLGQGHSVVHIYSSSLKNLKITLPLYQEQQKIAQILSTWDKAIVLQQKLIIQKQQNKKAIMKKLLTGEVRFKGFTEEWNEVRIKDTLKYERPDKYIVESDVYSDEHITPVLTANKSFILGYTNENEGIYSNFPIILFDDFTTDNKFVDFPFKIKSSAIKILNITNEKFDLKFIFERMQIFNFPKEEHKRYYISEYQYLKFKCPEFNEQKKIATYSVAIDQEINALQKQLIAMQEQKKGLMQQLLTGKLRVKI</sequence>
<feature type="domain" description="Type I restriction modification DNA specificity" evidence="5">
    <location>
        <begin position="19"/>
        <end position="195"/>
    </location>
</feature>
<proteinExistence type="inferred from homology"/>
<evidence type="ECO:0000256" key="1">
    <source>
        <dbReference type="ARBA" id="ARBA00010923"/>
    </source>
</evidence>
<dbReference type="InterPro" id="IPR044946">
    <property type="entry name" value="Restrct_endonuc_typeI_TRD_sf"/>
</dbReference>
<gene>
    <name evidence="6" type="ORF">EKL98_11350</name>
</gene>
<dbReference type="GO" id="GO:0004519">
    <property type="term" value="F:endonuclease activity"/>
    <property type="evidence" value="ECO:0007669"/>
    <property type="project" value="UniProtKB-KW"/>
</dbReference>
<keyword evidence="6" id="KW-0540">Nuclease</keyword>
<name>A0A432CKP9_9FLAO</name>
<keyword evidence="7" id="KW-1185">Reference proteome</keyword>
<keyword evidence="6" id="KW-0255">Endonuclease</keyword>
<evidence type="ECO:0000256" key="3">
    <source>
        <dbReference type="ARBA" id="ARBA00023125"/>
    </source>
</evidence>
<dbReference type="Gene3D" id="3.90.220.20">
    <property type="entry name" value="DNA methylase specificity domains"/>
    <property type="match status" value="2"/>
</dbReference>
<evidence type="ECO:0000256" key="4">
    <source>
        <dbReference type="SAM" id="Coils"/>
    </source>
</evidence>
<protein>
    <submittedName>
        <fullName evidence="6">Restriction endonuclease subunit S</fullName>
    </submittedName>
</protein>
<dbReference type="CDD" id="cd17274">
    <property type="entry name" value="RMtype1_S_Eco540ANI-TRD1-CR1_like"/>
    <property type="match status" value="1"/>
</dbReference>
<accession>A0A432CKP9</accession>
<dbReference type="PANTHER" id="PTHR30408">
    <property type="entry name" value="TYPE-1 RESTRICTION ENZYME ECOKI SPECIFICITY PROTEIN"/>
    <property type="match status" value="1"/>
</dbReference>
<dbReference type="RefSeq" id="WP_126562514.1">
    <property type="nucleotide sequence ID" value="NZ_RYDJ01000013.1"/>
</dbReference>
<dbReference type="AlphaFoldDB" id="A0A432CKP9"/>
<organism evidence="6 7">
    <name type="scientific">Flavobacterium bomense</name>
    <dbReference type="NCBI Taxonomy" id="2497483"/>
    <lineage>
        <taxon>Bacteria</taxon>
        <taxon>Pseudomonadati</taxon>
        <taxon>Bacteroidota</taxon>
        <taxon>Flavobacteriia</taxon>
        <taxon>Flavobacteriales</taxon>
        <taxon>Flavobacteriaceae</taxon>
        <taxon>Flavobacterium</taxon>
    </lineage>
</organism>
<evidence type="ECO:0000313" key="6">
    <source>
        <dbReference type="EMBL" id="RTZ03582.1"/>
    </source>
</evidence>
<evidence type="ECO:0000259" key="5">
    <source>
        <dbReference type="Pfam" id="PF01420"/>
    </source>
</evidence>
<keyword evidence="4" id="KW-0175">Coiled coil</keyword>
<keyword evidence="2" id="KW-0680">Restriction system</keyword>
<keyword evidence="3" id="KW-0238">DNA-binding</keyword>
<dbReference type="GO" id="GO:0003677">
    <property type="term" value="F:DNA binding"/>
    <property type="evidence" value="ECO:0007669"/>
    <property type="project" value="UniProtKB-KW"/>
</dbReference>
<dbReference type="GO" id="GO:0009307">
    <property type="term" value="P:DNA restriction-modification system"/>
    <property type="evidence" value="ECO:0007669"/>
    <property type="project" value="UniProtKB-KW"/>
</dbReference>
<feature type="coiled-coil region" evidence="4">
    <location>
        <begin position="360"/>
        <end position="387"/>
    </location>
</feature>
<keyword evidence="6" id="KW-0378">Hydrolase</keyword>
<dbReference type="SUPFAM" id="SSF116734">
    <property type="entry name" value="DNA methylase specificity domain"/>
    <property type="match status" value="2"/>
</dbReference>
<dbReference type="Gene3D" id="1.10.287.1120">
    <property type="entry name" value="Bipartite methylase S protein"/>
    <property type="match status" value="1"/>
</dbReference>
<reference evidence="6 7" key="1">
    <citation type="submission" date="2018-12" db="EMBL/GenBank/DDBJ databases">
        <title>Flavobacterium sp. nov., isolated from glacier ice.</title>
        <authorList>
            <person name="Liu Q."/>
            <person name="Xin Y.-H."/>
        </authorList>
    </citation>
    <scope>NUCLEOTIDE SEQUENCE [LARGE SCALE GENOMIC DNA]</scope>
    <source>
        <strain evidence="6 7">RB1N8</strain>
    </source>
</reference>
<comment type="similarity">
    <text evidence="1">Belongs to the type-I restriction system S methylase family.</text>
</comment>
<evidence type="ECO:0000256" key="2">
    <source>
        <dbReference type="ARBA" id="ARBA00022747"/>
    </source>
</evidence>
<evidence type="ECO:0000313" key="7">
    <source>
        <dbReference type="Proteomes" id="UP000280825"/>
    </source>
</evidence>
<dbReference type="InterPro" id="IPR052021">
    <property type="entry name" value="Type-I_RS_S_subunit"/>
</dbReference>
<dbReference type="InterPro" id="IPR000055">
    <property type="entry name" value="Restrct_endonuc_typeI_TRD"/>
</dbReference>
<dbReference type="EMBL" id="RYDJ01000013">
    <property type="protein sequence ID" value="RTZ03582.1"/>
    <property type="molecule type" value="Genomic_DNA"/>
</dbReference>
<dbReference type="Proteomes" id="UP000280825">
    <property type="component" value="Unassembled WGS sequence"/>
</dbReference>
<dbReference type="CDD" id="cd17268">
    <property type="entry name" value="RMtype1_S_Ara36733I_TRD1-CR1_like"/>
    <property type="match status" value="1"/>
</dbReference>
<dbReference type="PANTHER" id="PTHR30408:SF12">
    <property type="entry name" value="TYPE I RESTRICTION ENZYME MJAVIII SPECIFICITY SUBUNIT"/>
    <property type="match status" value="1"/>
</dbReference>